<dbReference type="InterPro" id="IPR036928">
    <property type="entry name" value="AS_sf"/>
</dbReference>
<accession>A0A2N5C8L4</accession>
<keyword evidence="3" id="KW-0378">Hydrolase</keyword>
<organism evidence="3 4">
    <name type="scientific">Cupriavidus pauculus</name>
    <dbReference type="NCBI Taxonomy" id="82633"/>
    <lineage>
        <taxon>Bacteria</taxon>
        <taxon>Pseudomonadati</taxon>
        <taxon>Pseudomonadota</taxon>
        <taxon>Betaproteobacteria</taxon>
        <taxon>Burkholderiales</taxon>
        <taxon>Burkholderiaceae</taxon>
        <taxon>Cupriavidus</taxon>
    </lineage>
</organism>
<reference evidence="3 4" key="1">
    <citation type="submission" date="2017-12" db="EMBL/GenBank/DDBJ databases">
        <title>Genome sequence of the active heterotrophic nitrifier-denitrifier, Cupriavidus pauculus UM1.</title>
        <authorList>
            <person name="Putonti C."/>
            <person name="Castignetti D."/>
        </authorList>
    </citation>
    <scope>NUCLEOTIDE SEQUENCE [LARGE SCALE GENOMIC DNA]</scope>
    <source>
        <strain evidence="3 4">UM1</strain>
    </source>
</reference>
<evidence type="ECO:0000313" key="4">
    <source>
        <dbReference type="Proteomes" id="UP000234341"/>
    </source>
</evidence>
<dbReference type="STRING" id="82633.GCA_000974605_05389"/>
<dbReference type="Gene3D" id="3.10.490.10">
    <property type="entry name" value="Gamma-glutamyl cyclotransferase-like"/>
    <property type="match status" value="1"/>
</dbReference>
<gene>
    <name evidence="3" type="primary">atzF</name>
    <name evidence="3" type="ORF">CYJ10_21235</name>
</gene>
<dbReference type="InterPro" id="IPR014085">
    <property type="entry name" value="Allophanate_hydrolase"/>
</dbReference>
<dbReference type="InterPro" id="IPR000120">
    <property type="entry name" value="Amidase"/>
</dbReference>
<dbReference type="NCBIfam" id="NF006043">
    <property type="entry name" value="PRK08186.1"/>
    <property type="match status" value="1"/>
</dbReference>
<protein>
    <submittedName>
        <fullName evidence="3">Allophanate hydrolase</fullName>
    </submittedName>
</protein>
<evidence type="ECO:0000259" key="2">
    <source>
        <dbReference type="Pfam" id="PF21986"/>
    </source>
</evidence>
<dbReference type="EMBL" id="PJRP01000011">
    <property type="protein sequence ID" value="PLP98565.1"/>
    <property type="molecule type" value="Genomic_DNA"/>
</dbReference>
<name>A0A2N5C8L4_9BURK</name>
<evidence type="ECO:0000313" key="3">
    <source>
        <dbReference type="EMBL" id="PLP98565.1"/>
    </source>
</evidence>
<evidence type="ECO:0000259" key="1">
    <source>
        <dbReference type="Pfam" id="PF01425"/>
    </source>
</evidence>
<feature type="domain" description="Allophanate hydrolase C-terminal" evidence="2">
    <location>
        <begin position="445"/>
        <end position="569"/>
    </location>
</feature>
<dbReference type="Gene3D" id="1.20.58.1700">
    <property type="match status" value="1"/>
</dbReference>
<dbReference type="InterPro" id="IPR053844">
    <property type="entry name" value="AH_C"/>
</dbReference>
<comment type="caution">
    <text evidence="3">The sequence shown here is derived from an EMBL/GenBank/DDBJ whole genome shotgun (WGS) entry which is preliminary data.</text>
</comment>
<dbReference type="OrthoDB" id="8872210at2"/>
<dbReference type="InterPro" id="IPR023631">
    <property type="entry name" value="Amidase_dom"/>
</dbReference>
<dbReference type="SUPFAM" id="SSF75304">
    <property type="entry name" value="Amidase signature (AS) enzymes"/>
    <property type="match status" value="1"/>
</dbReference>
<dbReference type="Pfam" id="PF21986">
    <property type="entry name" value="AH_C"/>
    <property type="match status" value="1"/>
</dbReference>
<sequence>MTKPHAASATDAHTADPANAWITRFAAPLRAPATQAPGPLAGLTFAAKDNIDVADVPTTAACAEFAYTPTRHATVITRLLQAGAALQGKTNLDQFACGLNGSRSPYGAVPNAFDARYVSGGSSSGSAYAVATGEVDFALGTDTAGSGRVPAGLNNIVGLKPSKGLISAFGVLPAAQSVDCVSILARTVATAVKVLENAAGFDPQDPYSRRLRMVTEPLPATFRFGVPAQPEFFGDTLAAQAFADAVADLEAQGGRAVPIDYAPLAEAASLLYESALVAERYEAVRAFFDKQADAVIEPVRSILRAGTGYAAADLYTAQHRLQALAQQAGAMWEQIDVLCVPTAPTHCTIDDMLAEPVARNRELGQYTNFVNLLDYAALSVPASIRPDGLPFGITLIGRAGSDWQLADLGQRFHHATGLAQGVTGEPLPAPVPVAALEPSAATHLPLVVVGAHLSGMPLNTQLAERGARLALTTTTAPRYRLHALPGTTPPKPGLERVAAGGDGAAIAVEVWQVPLHAVGSFLALVPQPLALGSVELADGSWEHGFVCEGHALAGATDVTAHGGWRAYVQSLAAA</sequence>
<dbReference type="GO" id="GO:0016787">
    <property type="term" value="F:hydrolase activity"/>
    <property type="evidence" value="ECO:0007669"/>
    <property type="project" value="UniProtKB-KW"/>
</dbReference>
<feature type="domain" description="Amidase" evidence="1">
    <location>
        <begin position="15"/>
        <end position="405"/>
    </location>
</feature>
<dbReference type="NCBIfam" id="TIGR02713">
    <property type="entry name" value="allophanate_hyd"/>
    <property type="match status" value="1"/>
</dbReference>
<dbReference type="Gene3D" id="3.90.1300.10">
    <property type="entry name" value="Amidase signature (AS) domain"/>
    <property type="match status" value="1"/>
</dbReference>
<dbReference type="PANTHER" id="PTHR11895:SF169">
    <property type="entry name" value="GLUTAMYL-TRNA(GLN) AMIDOTRANSFERASE"/>
    <property type="match status" value="1"/>
</dbReference>
<dbReference type="Pfam" id="PF01425">
    <property type="entry name" value="Amidase"/>
    <property type="match status" value="1"/>
</dbReference>
<dbReference type="Proteomes" id="UP000234341">
    <property type="component" value="Unassembled WGS sequence"/>
</dbReference>
<dbReference type="PANTHER" id="PTHR11895">
    <property type="entry name" value="TRANSAMIDASE"/>
    <property type="match status" value="1"/>
</dbReference>
<proteinExistence type="predicted"/>
<dbReference type="AlphaFoldDB" id="A0A2N5C8L4"/>